<organism evidence="1 2">
    <name type="scientific">Catharanthus roseus</name>
    <name type="common">Madagascar periwinkle</name>
    <name type="synonym">Vinca rosea</name>
    <dbReference type="NCBI Taxonomy" id="4058"/>
    <lineage>
        <taxon>Eukaryota</taxon>
        <taxon>Viridiplantae</taxon>
        <taxon>Streptophyta</taxon>
        <taxon>Embryophyta</taxon>
        <taxon>Tracheophyta</taxon>
        <taxon>Spermatophyta</taxon>
        <taxon>Magnoliopsida</taxon>
        <taxon>eudicotyledons</taxon>
        <taxon>Gunneridae</taxon>
        <taxon>Pentapetalae</taxon>
        <taxon>asterids</taxon>
        <taxon>lamiids</taxon>
        <taxon>Gentianales</taxon>
        <taxon>Apocynaceae</taxon>
        <taxon>Rauvolfioideae</taxon>
        <taxon>Vinceae</taxon>
        <taxon>Catharanthinae</taxon>
        <taxon>Catharanthus</taxon>
    </lineage>
</organism>
<comment type="caution">
    <text evidence="1">The sequence shown here is derived from an EMBL/GenBank/DDBJ whole genome shotgun (WGS) entry which is preliminary data.</text>
</comment>
<sequence length="154" mass="17746">MESTLIVKLAQGCTGMSLQGHFQDSAHSERGNYQQHHNVQYQMLIWTLLSTLAFSIMCGYNFTTINSQDGIDGLLFHPIRFFWNYQHLLILIQVVDIFIPPDVLISQVLPSIKCSKFFDLGYSSSIRDGIYVFLYLVFQTSNKLLGFFFWKCPS</sequence>
<proteinExistence type="predicted"/>
<protein>
    <submittedName>
        <fullName evidence="1">Uncharacterized protein</fullName>
    </submittedName>
</protein>
<name>A0ACC0ABF5_CATRO</name>
<dbReference type="EMBL" id="CM044706">
    <property type="protein sequence ID" value="KAI5657772.1"/>
    <property type="molecule type" value="Genomic_DNA"/>
</dbReference>
<dbReference type="Proteomes" id="UP001060085">
    <property type="component" value="Linkage Group LG06"/>
</dbReference>
<reference evidence="2" key="1">
    <citation type="journal article" date="2023" name="Nat. Plants">
        <title>Single-cell RNA sequencing provides a high-resolution roadmap for understanding the multicellular compartmentation of specialized metabolism.</title>
        <authorList>
            <person name="Sun S."/>
            <person name="Shen X."/>
            <person name="Li Y."/>
            <person name="Li Y."/>
            <person name="Wang S."/>
            <person name="Li R."/>
            <person name="Zhang H."/>
            <person name="Shen G."/>
            <person name="Guo B."/>
            <person name="Wei J."/>
            <person name="Xu J."/>
            <person name="St-Pierre B."/>
            <person name="Chen S."/>
            <person name="Sun C."/>
        </authorList>
    </citation>
    <scope>NUCLEOTIDE SEQUENCE [LARGE SCALE GENOMIC DNA]</scope>
</reference>
<evidence type="ECO:0000313" key="1">
    <source>
        <dbReference type="EMBL" id="KAI5657772.1"/>
    </source>
</evidence>
<accession>A0ACC0ABF5</accession>
<keyword evidence="2" id="KW-1185">Reference proteome</keyword>
<evidence type="ECO:0000313" key="2">
    <source>
        <dbReference type="Proteomes" id="UP001060085"/>
    </source>
</evidence>
<gene>
    <name evidence="1" type="ORF">M9H77_26565</name>
</gene>